<dbReference type="GO" id="GO:0005730">
    <property type="term" value="C:nucleolus"/>
    <property type="evidence" value="ECO:0007669"/>
    <property type="project" value="TreeGrafter"/>
</dbReference>
<keyword evidence="4" id="KW-0255">Endonuclease</keyword>
<evidence type="ECO:0000256" key="5">
    <source>
        <dbReference type="ARBA" id="ARBA00022801"/>
    </source>
</evidence>
<keyword evidence="6" id="KW-0812">Transmembrane</keyword>
<keyword evidence="2" id="KW-0963">Cytoplasm</keyword>
<dbReference type="STRING" id="303518.ENSPNYP00000003933"/>
<evidence type="ECO:0000256" key="1">
    <source>
        <dbReference type="ARBA" id="ARBA00004496"/>
    </source>
</evidence>
<proteinExistence type="predicted"/>
<dbReference type="AlphaFoldDB" id="A0A3B4F1U1"/>
<name>A0A3B4F1U1_9CICH</name>
<dbReference type="GeneTree" id="ENSGT00940000176115"/>
<evidence type="ECO:0000256" key="6">
    <source>
        <dbReference type="SAM" id="Phobius"/>
    </source>
</evidence>
<keyword evidence="6" id="KW-1133">Transmembrane helix</keyword>
<accession>A0A3B4F1U1</accession>
<evidence type="ECO:0000313" key="7">
    <source>
        <dbReference type="Ensembl" id="ENSPNYP00000003933.1"/>
    </source>
</evidence>
<evidence type="ECO:0000256" key="4">
    <source>
        <dbReference type="ARBA" id="ARBA00022759"/>
    </source>
</evidence>
<dbReference type="GO" id="GO:0016891">
    <property type="term" value="F:RNA endonuclease activity producing 5'-phosphomonoesters, hydrolytic mechanism"/>
    <property type="evidence" value="ECO:0007669"/>
    <property type="project" value="TreeGrafter"/>
</dbReference>
<dbReference type="Gene3D" id="3.30.2170.10">
    <property type="entry name" value="archaeoglobus fulgidus dsm 4304 superfamily"/>
    <property type="match status" value="1"/>
</dbReference>
<comment type="subcellular location">
    <subcellularLocation>
        <location evidence="1">Cytoplasm</location>
    </subcellularLocation>
</comment>
<dbReference type="GO" id="GO:0003727">
    <property type="term" value="F:single-stranded RNA binding"/>
    <property type="evidence" value="ECO:0007669"/>
    <property type="project" value="TreeGrafter"/>
</dbReference>
<keyword evidence="3" id="KW-0540">Nuclease</keyword>
<evidence type="ECO:0008006" key="8">
    <source>
        <dbReference type="Google" id="ProtNLM"/>
    </source>
</evidence>
<dbReference type="Ensembl" id="ENSPNYT00000004034.1">
    <property type="protein sequence ID" value="ENSPNYP00000003933.1"/>
    <property type="gene ID" value="ENSPNYG00000003059.1"/>
</dbReference>
<keyword evidence="6" id="KW-0472">Membrane</keyword>
<dbReference type="PANTHER" id="PTHR28511">
    <property type="entry name" value="ENDONUCLEASE V"/>
    <property type="match status" value="1"/>
</dbReference>
<evidence type="ECO:0000256" key="3">
    <source>
        <dbReference type="ARBA" id="ARBA00022722"/>
    </source>
</evidence>
<protein>
    <recommendedName>
        <fullName evidence="8">Endonuclease V</fullName>
    </recommendedName>
</protein>
<dbReference type="InterPro" id="IPR007581">
    <property type="entry name" value="Endonuclease-V"/>
</dbReference>
<organism evidence="7">
    <name type="scientific">Pundamilia nyererei</name>
    <dbReference type="NCBI Taxonomy" id="303518"/>
    <lineage>
        <taxon>Eukaryota</taxon>
        <taxon>Metazoa</taxon>
        <taxon>Chordata</taxon>
        <taxon>Craniata</taxon>
        <taxon>Vertebrata</taxon>
        <taxon>Euteleostomi</taxon>
        <taxon>Actinopterygii</taxon>
        <taxon>Neopterygii</taxon>
        <taxon>Teleostei</taxon>
        <taxon>Neoteleostei</taxon>
        <taxon>Acanthomorphata</taxon>
        <taxon>Ovalentaria</taxon>
        <taxon>Cichlomorphae</taxon>
        <taxon>Cichliformes</taxon>
        <taxon>Cichlidae</taxon>
        <taxon>African cichlids</taxon>
        <taxon>Pseudocrenilabrinae</taxon>
        <taxon>Haplochromini</taxon>
        <taxon>Pundamilia</taxon>
    </lineage>
</organism>
<evidence type="ECO:0000256" key="2">
    <source>
        <dbReference type="ARBA" id="ARBA00022490"/>
    </source>
</evidence>
<sequence length="125" mass="13588">RQSDASVKALQEVNTLFQLAAICFGICTSVLTLIFVSLPPQIAALQRGGDSFPLIGASGKVLGKALRSSDKSSKPVYVSVGHKISLDTAVRLTHACCRYRVPEPIRQADCRSREYLRIHFPSADT</sequence>
<keyword evidence="5" id="KW-0378">Hydrolase</keyword>
<dbReference type="Pfam" id="PF04493">
    <property type="entry name" value="Endonuclease_5"/>
    <property type="match status" value="1"/>
</dbReference>
<feature type="transmembrane region" description="Helical" evidence="6">
    <location>
        <begin position="16"/>
        <end position="38"/>
    </location>
</feature>
<dbReference type="GO" id="GO:0006281">
    <property type="term" value="P:DNA repair"/>
    <property type="evidence" value="ECO:0007669"/>
    <property type="project" value="InterPro"/>
</dbReference>
<reference evidence="7" key="1">
    <citation type="submission" date="2023-09" db="UniProtKB">
        <authorList>
            <consortium name="Ensembl"/>
        </authorList>
    </citation>
    <scope>IDENTIFICATION</scope>
</reference>
<dbReference type="PANTHER" id="PTHR28511:SF1">
    <property type="entry name" value="ENDONUCLEASE V"/>
    <property type="match status" value="1"/>
</dbReference>
<dbReference type="GO" id="GO:0005737">
    <property type="term" value="C:cytoplasm"/>
    <property type="evidence" value="ECO:0007669"/>
    <property type="project" value="UniProtKB-SubCell"/>
</dbReference>